<keyword evidence="2" id="KW-1185">Reference proteome</keyword>
<dbReference type="EMBL" id="CM044701">
    <property type="protein sequence ID" value="KAI5681796.1"/>
    <property type="molecule type" value="Genomic_DNA"/>
</dbReference>
<organism evidence="1 2">
    <name type="scientific">Catharanthus roseus</name>
    <name type="common">Madagascar periwinkle</name>
    <name type="synonym">Vinca rosea</name>
    <dbReference type="NCBI Taxonomy" id="4058"/>
    <lineage>
        <taxon>Eukaryota</taxon>
        <taxon>Viridiplantae</taxon>
        <taxon>Streptophyta</taxon>
        <taxon>Embryophyta</taxon>
        <taxon>Tracheophyta</taxon>
        <taxon>Spermatophyta</taxon>
        <taxon>Magnoliopsida</taxon>
        <taxon>eudicotyledons</taxon>
        <taxon>Gunneridae</taxon>
        <taxon>Pentapetalae</taxon>
        <taxon>asterids</taxon>
        <taxon>lamiids</taxon>
        <taxon>Gentianales</taxon>
        <taxon>Apocynaceae</taxon>
        <taxon>Rauvolfioideae</taxon>
        <taxon>Vinceae</taxon>
        <taxon>Catharanthinae</taxon>
        <taxon>Catharanthus</taxon>
    </lineage>
</organism>
<reference evidence="2" key="1">
    <citation type="journal article" date="2023" name="Nat. Plants">
        <title>Single-cell RNA sequencing provides a high-resolution roadmap for understanding the multicellular compartmentation of specialized metabolism.</title>
        <authorList>
            <person name="Sun S."/>
            <person name="Shen X."/>
            <person name="Li Y."/>
            <person name="Li Y."/>
            <person name="Wang S."/>
            <person name="Li R."/>
            <person name="Zhang H."/>
            <person name="Shen G."/>
            <person name="Guo B."/>
            <person name="Wei J."/>
            <person name="Xu J."/>
            <person name="St-Pierre B."/>
            <person name="Chen S."/>
            <person name="Sun C."/>
        </authorList>
    </citation>
    <scope>NUCLEOTIDE SEQUENCE [LARGE SCALE GENOMIC DNA]</scope>
</reference>
<sequence length="540" mass="59083">MGDSKMLLFGSFTEDEARSCLNKSSSNTKIAGEKKEMQVNSKSPAAEVSFGSFSSGPSIQFGSLKASDRSSLSNVRKENGGATRSTADNLIGRYLKENGTVSQSTNICGSRNKELNEVKSLDFTRLCVSRDENEQKTKTNTLPPQVHNGFSSKELSSNGNCSLVAGQFEEAHQRASDGPVLPIDLVPRGLINSGNLCFLNATLQALLSCSPFAQLLLELRICNILKAGFPTLSTFANFINDFGVPAGSHIKKKDIALPGIARPLSPAMFEAVLKNFTPDVPSSSISGRPRQEDAQEFLSFVLHQMHDELLKLEGQSSLTGEKSIVSSAEDDEWETVGPKNRSTVTRTQNFLPSKLRSIFGGQLRSVVKARGNKPSATVDPFFLLHLDISHEAVHTIEDALHLFSAPEMLDEYRTSSNGKAGIVTARKSVTLEALPQIMILHLKRFTYGSHGSTKLLKPVHFPLQLVLHRDLLASAITEGRRYELVSSITHHGREASKGHYTADARCSDGQWLRFDDSSVTAIGTNKVLHDQAYVLFYKQI</sequence>
<evidence type="ECO:0000313" key="1">
    <source>
        <dbReference type="EMBL" id="KAI5681796.1"/>
    </source>
</evidence>
<evidence type="ECO:0000313" key="2">
    <source>
        <dbReference type="Proteomes" id="UP001060085"/>
    </source>
</evidence>
<proteinExistence type="predicted"/>
<dbReference type="Proteomes" id="UP001060085">
    <property type="component" value="Linkage Group LG01"/>
</dbReference>
<gene>
    <name evidence="1" type="ORF">M9H77_03024</name>
</gene>
<comment type="caution">
    <text evidence="1">The sequence shown here is derived from an EMBL/GenBank/DDBJ whole genome shotgun (WGS) entry which is preliminary data.</text>
</comment>
<name>A0ACC0CA42_CATRO</name>
<accession>A0ACC0CA42</accession>
<protein>
    <submittedName>
        <fullName evidence="1">Uncharacterized protein</fullName>
    </submittedName>
</protein>